<gene>
    <name evidence="1" type="ORF">JRQ81_005145</name>
</gene>
<reference evidence="1" key="1">
    <citation type="journal article" date="2023" name="DNA Res.">
        <title>Chromosome-level genome assembly of Phrynocephalus forsythii using third-generation DNA sequencing and Hi-C analysis.</title>
        <authorList>
            <person name="Qi Y."/>
            <person name="Zhao W."/>
            <person name="Zhao Y."/>
            <person name="Niu C."/>
            <person name="Cao S."/>
            <person name="Zhang Y."/>
        </authorList>
    </citation>
    <scope>NUCLEOTIDE SEQUENCE</scope>
    <source>
        <tissue evidence="1">Muscle</tissue>
    </source>
</reference>
<accession>A0A9Q0XH01</accession>
<dbReference type="EMBL" id="JAPFRF010000012">
    <property type="protein sequence ID" value="KAJ7313608.1"/>
    <property type="molecule type" value="Genomic_DNA"/>
</dbReference>
<dbReference type="OrthoDB" id="9050469at2759"/>
<proteinExistence type="predicted"/>
<sequence>KTESDLFVQVNEILVEAVGLEFPEIAKEIDQVYRVNSSYARKNKVSCELYVKCVRRAMRDMILRVVNNKPLKCQGKEILVLNQVLWKIRDVRKQYHFLTAKLNEKRINFSCLVLEGILVNWDSKKYRLDIIDIAKDFYNRHIERIEEQDTPEKREEE</sequence>
<comment type="caution">
    <text evidence="1">The sequence shown here is derived from an EMBL/GenBank/DDBJ whole genome shotgun (WGS) entry which is preliminary data.</text>
</comment>
<dbReference type="AlphaFoldDB" id="A0A9Q0XH01"/>
<organism evidence="1 2">
    <name type="scientific">Phrynocephalus forsythii</name>
    <dbReference type="NCBI Taxonomy" id="171643"/>
    <lineage>
        <taxon>Eukaryota</taxon>
        <taxon>Metazoa</taxon>
        <taxon>Chordata</taxon>
        <taxon>Craniata</taxon>
        <taxon>Vertebrata</taxon>
        <taxon>Euteleostomi</taxon>
        <taxon>Lepidosauria</taxon>
        <taxon>Squamata</taxon>
        <taxon>Bifurcata</taxon>
        <taxon>Unidentata</taxon>
        <taxon>Episquamata</taxon>
        <taxon>Toxicofera</taxon>
        <taxon>Iguania</taxon>
        <taxon>Acrodonta</taxon>
        <taxon>Agamidae</taxon>
        <taxon>Agaminae</taxon>
        <taxon>Phrynocephalus</taxon>
    </lineage>
</organism>
<feature type="non-terminal residue" evidence="1">
    <location>
        <position position="1"/>
    </location>
</feature>
<protein>
    <submittedName>
        <fullName evidence="1">Uncharacterized protein</fullName>
    </submittedName>
</protein>
<dbReference type="Proteomes" id="UP001142489">
    <property type="component" value="Unassembled WGS sequence"/>
</dbReference>
<evidence type="ECO:0000313" key="2">
    <source>
        <dbReference type="Proteomes" id="UP001142489"/>
    </source>
</evidence>
<keyword evidence="2" id="KW-1185">Reference proteome</keyword>
<name>A0A9Q0XH01_9SAUR</name>
<evidence type="ECO:0000313" key="1">
    <source>
        <dbReference type="EMBL" id="KAJ7313608.1"/>
    </source>
</evidence>